<feature type="compositionally biased region" description="Polar residues" evidence="1">
    <location>
        <begin position="42"/>
        <end position="54"/>
    </location>
</feature>
<reference evidence="2 3" key="1">
    <citation type="journal article" date="2012" name="PLoS Pathog.">
        <title>Diverse lifestyles and strategies of plant pathogenesis encoded in the genomes of eighteen Dothideomycetes fungi.</title>
        <authorList>
            <person name="Ohm R.A."/>
            <person name="Feau N."/>
            <person name="Henrissat B."/>
            <person name="Schoch C.L."/>
            <person name="Horwitz B.A."/>
            <person name="Barry K.W."/>
            <person name="Condon B.J."/>
            <person name="Copeland A.C."/>
            <person name="Dhillon B."/>
            <person name="Glaser F."/>
            <person name="Hesse C.N."/>
            <person name="Kosti I."/>
            <person name="LaButti K."/>
            <person name="Lindquist E.A."/>
            <person name="Lucas S."/>
            <person name="Salamov A.A."/>
            <person name="Bradshaw R.E."/>
            <person name="Ciuffetti L."/>
            <person name="Hamelin R.C."/>
            <person name="Kema G.H.J."/>
            <person name="Lawrence C."/>
            <person name="Scott J.A."/>
            <person name="Spatafora J.W."/>
            <person name="Turgeon B.G."/>
            <person name="de Wit P.J.G.M."/>
            <person name="Zhong S."/>
            <person name="Goodwin S.B."/>
            <person name="Grigoriev I.V."/>
        </authorList>
    </citation>
    <scope>NUCLEOTIDE SEQUENCE [LARGE SCALE GENOMIC DNA]</scope>
    <source>
        <strain evidence="2 3">SO2202</strain>
    </source>
</reference>
<feature type="compositionally biased region" description="Low complexity" evidence="1">
    <location>
        <begin position="25"/>
        <end position="41"/>
    </location>
</feature>
<dbReference type="EMBL" id="KB456263">
    <property type="protein sequence ID" value="EMF13489.1"/>
    <property type="molecule type" value="Genomic_DNA"/>
</dbReference>
<dbReference type="AlphaFoldDB" id="M3D6J5"/>
<protein>
    <submittedName>
        <fullName evidence="2">Uncharacterized protein</fullName>
    </submittedName>
</protein>
<organism evidence="2 3">
    <name type="scientific">Sphaerulina musiva (strain SO2202)</name>
    <name type="common">Poplar stem canker fungus</name>
    <name type="synonym">Septoria musiva</name>
    <dbReference type="NCBI Taxonomy" id="692275"/>
    <lineage>
        <taxon>Eukaryota</taxon>
        <taxon>Fungi</taxon>
        <taxon>Dikarya</taxon>
        <taxon>Ascomycota</taxon>
        <taxon>Pezizomycotina</taxon>
        <taxon>Dothideomycetes</taxon>
        <taxon>Dothideomycetidae</taxon>
        <taxon>Mycosphaerellales</taxon>
        <taxon>Mycosphaerellaceae</taxon>
        <taxon>Sphaerulina</taxon>
    </lineage>
</organism>
<dbReference type="OrthoDB" id="3648511at2759"/>
<evidence type="ECO:0000256" key="1">
    <source>
        <dbReference type="SAM" id="MobiDB-lite"/>
    </source>
</evidence>
<evidence type="ECO:0000313" key="2">
    <source>
        <dbReference type="EMBL" id="EMF13489.1"/>
    </source>
</evidence>
<proteinExistence type="predicted"/>
<name>M3D6J5_SPHMS</name>
<accession>M3D6J5</accession>
<feature type="region of interest" description="Disordered" evidence="1">
    <location>
        <begin position="1"/>
        <end position="85"/>
    </location>
</feature>
<dbReference type="HOGENOM" id="CLU_1349644_0_0_1"/>
<evidence type="ECO:0000313" key="3">
    <source>
        <dbReference type="Proteomes" id="UP000016931"/>
    </source>
</evidence>
<feature type="compositionally biased region" description="Polar residues" evidence="1">
    <location>
        <begin position="74"/>
        <end position="85"/>
    </location>
</feature>
<sequence length="203" mass="22279">MLTWIKHRSGLSTRGRKKYQHSRTDSSGSDSSTCTTSSVDSGASTVRTTITAQTDPDVCTDLRSNHQDRKNSWDSKTGFRSRSPSFSSIKTSESLLSFECIGDEAIAIATTATITRCKANTSVRIVDRPRLRRAKSEFFFDRTPGATSPKTQSKELCFEGRQNSREQARSRDGLCPIGPFAPHGAHACHYLHLPVSPPVGVAQ</sequence>
<gene>
    <name evidence="2" type="ORF">SEPMUDRAFT_116524</name>
</gene>
<keyword evidence="3" id="KW-1185">Reference proteome</keyword>
<feature type="compositionally biased region" description="Basic and acidic residues" evidence="1">
    <location>
        <begin position="63"/>
        <end position="73"/>
    </location>
</feature>
<dbReference type="GeneID" id="27898404"/>
<dbReference type="Proteomes" id="UP000016931">
    <property type="component" value="Unassembled WGS sequence"/>
</dbReference>
<feature type="compositionally biased region" description="Basic residues" evidence="1">
    <location>
        <begin position="1"/>
        <end position="21"/>
    </location>
</feature>
<dbReference type="RefSeq" id="XP_016761610.1">
    <property type="nucleotide sequence ID" value="XM_016901267.1"/>
</dbReference>